<sequence length="135" mass="15767">MRVVFRIDENGFFKESVLLYEGQEMPDDCVEEEIPSLLKARYMDGEWVEGASKEELEEHNKEKEVQLSPLELLGQQVTEQEISDIEQWHNVTELELQAMEQGQQITDMQIEQMIQGQAQTEQDLRLLELEAKLNV</sequence>
<comment type="caution">
    <text evidence="1">The sequence shown here is derived from an EMBL/GenBank/DDBJ whole genome shotgun (WGS) entry which is preliminary data.</text>
</comment>
<evidence type="ECO:0000313" key="2">
    <source>
        <dbReference type="Proteomes" id="UP000298210"/>
    </source>
</evidence>
<reference evidence="1 2" key="1">
    <citation type="submission" date="2019-03" db="EMBL/GenBank/DDBJ databases">
        <authorList>
            <person name="Liu G."/>
        </authorList>
    </citation>
    <scope>NUCLEOTIDE SEQUENCE [LARGE SCALE GENOMIC DNA]</scope>
    <source>
        <strain evidence="1 2">DSM 19099</strain>
    </source>
</reference>
<dbReference type="Proteomes" id="UP000298210">
    <property type="component" value="Unassembled WGS sequence"/>
</dbReference>
<proteinExistence type="predicted"/>
<protein>
    <submittedName>
        <fullName evidence="1">Uncharacterized protein</fullName>
    </submittedName>
</protein>
<dbReference type="RefSeq" id="WP_134260263.1">
    <property type="nucleotide sequence ID" value="NZ_LDIM01000012.1"/>
</dbReference>
<dbReference type="EMBL" id="SNUX01000005">
    <property type="protein sequence ID" value="TES45646.1"/>
    <property type="molecule type" value="Genomic_DNA"/>
</dbReference>
<accession>A0A4Y7WDV6</accession>
<name>A0A4Y7WDV6_9BACI</name>
<dbReference type="AlphaFoldDB" id="A0A4Y7WDV6"/>
<organism evidence="1 2">
    <name type="scientific">Shouchella lehensis</name>
    <dbReference type="NCBI Taxonomy" id="300825"/>
    <lineage>
        <taxon>Bacteria</taxon>
        <taxon>Bacillati</taxon>
        <taxon>Bacillota</taxon>
        <taxon>Bacilli</taxon>
        <taxon>Bacillales</taxon>
        <taxon>Bacillaceae</taxon>
        <taxon>Shouchella</taxon>
    </lineage>
</organism>
<evidence type="ECO:0000313" key="1">
    <source>
        <dbReference type="EMBL" id="TES45646.1"/>
    </source>
</evidence>
<gene>
    <name evidence="1" type="ORF">E2L03_19885</name>
</gene>